<gene>
    <name evidence="1" type="ORF">SAMN04515674_110103</name>
</gene>
<keyword evidence="2" id="KW-1185">Reference proteome</keyword>
<organism evidence="1 2">
    <name type="scientific">Pseudarcicella hirudinis</name>
    <dbReference type="NCBI Taxonomy" id="1079859"/>
    <lineage>
        <taxon>Bacteria</taxon>
        <taxon>Pseudomonadati</taxon>
        <taxon>Bacteroidota</taxon>
        <taxon>Cytophagia</taxon>
        <taxon>Cytophagales</taxon>
        <taxon>Flectobacillaceae</taxon>
        <taxon>Pseudarcicella</taxon>
    </lineage>
</organism>
<evidence type="ECO:0000313" key="1">
    <source>
        <dbReference type="EMBL" id="SFQ11767.1"/>
    </source>
</evidence>
<dbReference type="AlphaFoldDB" id="A0A1I5VWV6"/>
<dbReference type="EMBL" id="FOXH01000010">
    <property type="protein sequence ID" value="SFQ11767.1"/>
    <property type="molecule type" value="Genomic_DNA"/>
</dbReference>
<reference evidence="1 2" key="1">
    <citation type="submission" date="2016-10" db="EMBL/GenBank/DDBJ databases">
        <authorList>
            <person name="de Groot N.N."/>
        </authorList>
    </citation>
    <scope>NUCLEOTIDE SEQUENCE [LARGE SCALE GENOMIC DNA]</scope>
    <source>
        <strain evidence="2">E92,LMG 26720,CCM 7988</strain>
    </source>
</reference>
<name>A0A1I5VWV6_9BACT</name>
<protein>
    <submittedName>
        <fullName evidence="1">Uncharacterized protein</fullName>
    </submittedName>
</protein>
<sequence>MIFSGQKESIITSVCDRLNWVSLKFERLFTLDFEGLWIMTVRVHFD</sequence>
<accession>A0A1I5VWV6</accession>
<dbReference type="Proteomes" id="UP000199306">
    <property type="component" value="Unassembled WGS sequence"/>
</dbReference>
<evidence type="ECO:0000313" key="2">
    <source>
        <dbReference type="Proteomes" id="UP000199306"/>
    </source>
</evidence>
<proteinExistence type="predicted"/>